<keyword evidence="3" id="KW-1185">Reference proteome</keyword>
<dbReference type="EMBL" id="JAACJO010000008">
    <property type="protein sequence ID" value="KAF5354830.1"/>
    <property type="molecule type" value="Genomic_DNA"/>
</dbReference>
<keyword evidence="1" id="KW-0812">Transmembrane</keyword>
<evidence type="ECO:0000313" key="3">
    <source>
        <dbReference type="Proteomes" id="UP000559027"/>
    </source>
</evidence>
<accession>A0A8H5D775</accession>
<keyword evidence="1" id="KW-1133">Transmembrane helix</keyword>
<dbReference type="Proteomes" id="UP000559027">
    <property type="component" value="Unassembled WGS sequence"/>
</dbReference>
<dbReference type="OrthoDB" id="3114764at2759"/>
<feature type="transmembrane region" description="Helical" evidence="1">
    <location>
        <begin position="111"/>
        <end position="130"/>
    </location>
</feature>
<evidence type="ECO:0000313" key="2">
    <source>
        <dbReference type="EMBL" id="KAF5354830.1"/>
    </source>
</evidence>
<name>A0A8H5D775_9AGAR</name>
<dbReference type="AlphaFoldDB" id="A0A8H5D775"/>
<sequence length="151" mass="16701">MLAQSNTSLHKNQQIDKLDFYWRAGIFVILEAAFLGFGYRCLTNPIPINLPSYLSIREARGAATVLSISWHSLTGFLVKDVIYAVFSAEFSTITSGLLVQTSTFFTKTPTLEYRLAFVLLLAVLALGPLGGSVVNLEMHTCYAAKTYILQI</sequence>
<feature type="transmembrane region" description="Helical" evidence="1">
    <location>
        <begin position="81"/>
        <end position="99"/>
    </location>
</feature>
<protein>
    <submittedName>
        <fullName evidence="2">Uncharacterized protein</fullName>
    </submittedName>
</protein>
<comment type="caution">
    <text evidence="2">The sequence shown here is derived from an EMBL/GenBank/DDBJ whole genome shotgun (WGS) entry which is preliminary data.</text>
</comment>
<organism evidence="2 3">
    <name type="scientific">Leucocoprinus leucothites</name>
    <dbReference type="NCBI Taxonomy" id="201217"/>
    <lineage>
        <taxon>Eukaryota</taxon>
        <taxon>Fungi</taxon>
        <taxon>Dikarya</taxon>
        <taxon>Basidiomycota</taxon>
        <taxon>Agaricomycotina</taxon>
        <taxon>Agaricomycetes</taxon>
        <taxon>Agaricomycetidae</taxon>
        <taxon>Agaricales</taxon>
        <taxon>Agaricineae</taxon>
        <taxon>Agaricaceae</taxon>
        <taxon>Leucocoprinus</taxon>
    </lineage>
</organism>
<evidence type="ECO:0000256" key="1">
    <source>
        <dbReference type="SAM" id="Phobius"/>
    </source>
</evidence>
<reference evidence="2 3" key="1">
    <citation type="journal article" date="2020" name="ISME J.">
        <title>Uncovering the hidden diversity of litter-decomposition mechanisms in mushroom-forming fungi.</title>
        <authorList>
            <person name="Floudas D."/>
            <person name="Bentzer J."/>
            <person name="Ahren D."/>
            <person name="Johansson T."/>
            <person name="Persson P."/>
            <person name="Tunlid A."/>
        </authorList>
    </citation>
    <scope>NUCLEOTIDE SEQUENCE [LARGE SCALE GENOMIC DNA]</scope>
    <source>
        <strain evidence="2 3">CBS 146.42</strain>
    </source>
</reference>
<proteinExistence type="predicted"/>
<keyword evidence="1" id="KW-0472">Membrane</keyword>
<feature type="transmembrane region" description="Helical" evidence="1">
    <location>
        <begin position="20"/>
        <end position="39"/>
    </location>
</feature>
<gene>
    <name evidence="2" type="ORF">D9756_005722</name>
</gene>